<comment type="caution">
    <text evidence="5">The sequence shown here is derived from an EMBL/GenBank/DDBJ whole genome shotgun (WGS) entry which is preliminary data.</text>
</comment>
<evidence type="ECO:0000313" key="5">
    <source>
        <dbReference type="EMBL" id="KAH9843942.1"/>
    </source>
</evidence>
<gene>
    <name evidence="5" type="ORF">C8Q71DRAFT_852462</name>
</gene>
<evidence type="ECO:0000259" key="3">
    <source>
        <dbReference type="Pfam" id="PF01408"/>
    </source>
</evidence>
<dbReference type="Gene3D" id="3.30.360.10">
    <property type="entry name" value="Dihydrodipicolinate Reductase, domain 2"/>
    <property type="match status" value="1"/>
</dbReference>
<name>A0ABQ8KXB3_9APHY</name>
<evidence type="ECO:0000259" key="4">
    <source>
        <dbReference type="Pfam" id="PF02894"/>
    </source>
</evidence>
<dbReference type="InterPro" id="IPR051317">
    <property type="entry name" value="Gfo/Idh/MocA_oxidoreduct"/>
</dbReference>
<dbReference type="Proteomes" id="UP000814176">
    <property type="component" value="Unassembled WGS sequence"/>
</dbReference>
<dbReference type="PANTHER" id="PTHR43708:SF5">
    <property type="entry name" value="CONSERVED EXPRESSED OXIDOREDUCTASE (EUROFUNG)-RELATED"/>
    <property type="match status" value="1"/>
</dbReference>
<dbReference type="RefSeq" id="XP_047784752.1">
    <property type="nucleotide sequence ID" value="XM_047926832.1"/>
</dbReference>
<dbReference type="Pfam" id="PF01408">
    <property type="entry name" value="GFO_IDH_MocA"/>
    <property type="match status" value="1"/>
</dbReference>
<keyword evidence="6" id="KW-1185">Reference proteome</keyword>
<evidence type="ECO:0000256" key="2">
    <source>
        <dbReference type="ARBA" id="ARBA00023002"/>
    </source>
</evidence>
<proteinExistence type="inferred from homology"/>
<comment type="similarity">
    <text evidence="1">Belongs to the Gfo/Idh/MocA family.</text>
</comment>
<dbReference type="SUPFAM" id="SSF51735">
    <property type="entry name" value="NAD(P)-binding Rossmann-fold domains"/>
    <property type="match status" value="1"/>
</dbReference>
<feature type="domain" description="Gfo/Idh/MocA-like oxidoreductase C-terminal" evidence="4">
    <location>
        <begin position="157"/>
        <end position="386"/>
    </location>
</feature>
<feature type="domain" description="Gfo/Idh/MocA-like oxidoreductase N-terminal" evidence="3">
    <location>
        <begin position="6"/>
        <end position="130"/>
    </location>
</feature>
<sequence>MSFKPIKTGVVGVGFGGLTFHIPFILALPRHFILHAVVERTPSAPGGKLKERFGGEVTANVKLYTTYRELVDDPEIELIIVTTPNNTHFDFARQALEAGKHVLVDKPVTTNTSEAWELGALARQKGIVLYPYQNCRFNADFLALRQLLRLPADHPQSLGTLIEFESRYDRYRTAIKNSWKNVPLPGTGLTYDLGSHLIDQALVLFGRPARVTAFIDNVRGIGTAEVDDCFTIFLHYPPRPGRAGIQPTSFTAILRSHILSVRSPQLRYVVRGTTGTYIKTGLDVQEQQLKLYTNPADIVGDPAYGVENEALWGTLENLGGKAGEFEVVRSTWPTTERGNYAALFVNLAEVIREGKEALVKWEESAEVIEIIEAAYQSAREGRTVTIADN</sequence>
<evidence type="ECO:0000313" key="6">
    <source>
        <dbReference type="Proteomes" id="UP000814176"/>
    </source>
</evidence>
<dbReference type="Pfam" id="PF02894">
    <property type="entry name" value="GFO_IDH_MocA_C"/>
    <property type="match status" value="1"/>
</dbReference>
<dbReference type="InterPro" id="IPR036291">
    <property type="entry name" value="NAD(P)-bd_dom_sf"/>
</dbReference>
<protein>
    <submittedName>
        <fullName evidence="5">Oxidoreductase</fullName>
    </submittedName>
</protein>
<accession>A0ABQ8KXB3</accession>
<evidence type="ECO:0000256" key="1">
    <source>
        <dbReference type="ARBA" id="ARBA00010928"/>
    </source>
</evidence>
<keyword evidence="2" id="KW-0560">Oxidoreductase</keyword>
<dbReference type="EMBL" id="JADCUA010000001">
    <property type="protein sequence ID" value="KAH9843942.1"/>
    <property type="molecule type" value="Genomic_DNA"/>
</dbReference>
<dbReference type="Gene3D" id="3.40.50.720">
    <property type="entry name" value="NAD(P)-binding Rossmann-like Domain"/>
    <property type="match status" value="1"/>
</dbReference>
<reference evidence="5 6" key="1">
    <citation type="journal article" date="2021" name="Environ. Microbiol.">
        <title>Gene family expansions and transcriptome signatures uncover fungal adaptations to wood decay.</title>
        <authorList>
            <person name="Hage H."/>
            <person name="Miyauchi S."/>
            <person name="Viragh M."/>
            <person name="Drula E."/>
            <person name="Min B."/>
            <person name="Chaduli D."/>
            <person name="Navarro D."/>
            <person name="Favel A."/>
            <person name="Norest M."/>
            <person name="Lesage-Meessen L."/>
            <person name="Balint B."/>
            <person name="Merenyi Z."/>
            <person name="de Eugenio L."/>
            <person name="Morin E."/>
            <person name="Martinez A.T."/>
            <person name="Baldrian P."/>
            <person name="Stursova M."/>
            <person name="Martinez M.J."/>
            <person name="Novotny C."/>
            <person name="Magnuson J.K."/>
            <person name="Spatafora J.W."/>
            <person name="Maurice S."/>
            <person name="Pangilinan J."/>
            <person name="Andreopoulos W."/>
            <person name="LaButti K."/>
            <person name="Hundley H."/>
            <person name="Na H."/>
            <person name="Kuo A."/>
            <person name="Barry K."/>
            <person name="Lipzen A."/>
            <person name="Henrissat B."/>
            <person name="Riley R."/>
            <person name="Ahrendt S."/>
            <person name="Nagy L.G."/>
            <person name="Grigoriev I.V."/>
            <person name="Martin F."/>
            <person name="Rosso M.N."/>
        </authorList>
    </citation>
    <scope>NUCLEOTIDE SEQUENCE [LARGE SCALE GENOMIC DNA]</scope>
    <source>
        <strain evidence="5 6">CIRM-BRFM 1785</strain>
    </source>
</reference>
<organism evidence="5 6">
    <name type="scientific">Rhodofomes roseus</name>
    <dbReference type="NCBI Taxonomy" id="34475"/>
    <lineage>
        <taxon>Eukaryota</taxon>
        <taxon>Fungi</taxon>
        <taxon>Dikarya</taxon>
        <taxon>Basidiomycota</taxon>
        <taxon>Agaricomycotina</taxon>
        <taxon>Agaricomycetes</taxon>
        <taxon>Polyporales</taxon>
        <taxon>Rhodofomes</taxon>
    </lineage>
</organism>
<dbReference type="InterPro" id="IPR000683">
    <property type="entry name" value="Gfo/Idh/MocA-like_OxRdtase_N"/>
</dbReference>
<dbReference type="PANTHER" id="PTHR43708">
    <property type="entry name" value="CONSERVED EXPRESSED OXIDOREDUCTASE (EUROFUNG)"/>
    <property type="match status" value="1"/>
</dbReference>
<dbReference type="GeneID" id="72007564"/>
<dbReference type="InterPro" id="IPR004104">
    <property type="entry name" value="Gfo/Idh/MocA-like_OxRdtase_C"/>
</dbReference>